<feature type="region of interest" description="Disordered" evidence="1">
    <location>
        <begin position="1"/>
        <end position="40"/>
    </location>
</feature>
<evidence type="ECO:0000313" key="2">
    <source>
        <dbReference type="EMBL" id="GBP83969.1"/>
    </source>
</evidence>
<sequence length="87" mass="9561">MHRGRRLRESSRHGISPGTVGRFPFSYPAGSGLRRPGGRSLANLAANRNRRTRPVKYYTLTDYGLEVAVSAVMFRPVSANSGDVPVM</sequence>
<protein>
    <submittedName>
        <fullName evidence="2">Uncharacterized protein</fullName>
    </submittedName>
</protein>
<keyword evidence="3" id="KW-1185">Reference proteome</keyword>
<feature type="compositionally biased region" description="Low complexity" evidence="1">
    <location>
        <begin position="28"/>
        <end position="40"/>
    </location>
</feature>
<evidence type="ECO:0000313" key="3">
    <source>
        <dbReference type="Proteomes" id="UP000299102"/>
    </source>
</evidence>
<comment type="caution">
    <text evidence="2">The sequence shown here is derived from an EMBL/GenBank/DDBJ whole genome shotgun (WGS) entry which is preliminary data.</text>
</comment>
<dbReference type="AlphaFoldDB" id="A0A4C1ZAL6"/>
<dbReference type="EMBL" id="BGZK01001651">
    <property type="protein sequence ID" value="GBP83969.1"/>
    <property type="molecule type" value="Genomic_DNA"/>
</dbReference>
<evidence type="ECO:0000256" key="1">
    <source>
        <dbReference type="SAM" id="MobiDB-lite"/>
    </source>
</evidence>
<dbReference type="Proteomes" id="UP000299102">
    <property type="component" value="Unassembled WGS sequence"/>
</dbReference>
<accession>A0A4C1ZAL6</accession>
<organism evidence="2 3">
    <name type="scientific">Eumeta variegata</name>
    <name type="common">Bagworm moth</name>
    <name type="synonym">Eumeta japonica</name>
    <dbReference type="NCBI Taxonomy" id="151549"/>
    <lineage>
        <taxon>Eukaryota</taxon>
        <taxon>Metazoa</taxon>
        <taxon>Ecdysozoa</taxon>
        <taxon>Arthropoda</taxon>
        <taxon>Hexapoda</taxon>
        <taxon>Insecta</taxon>
        <taxon>Pterygota</taxon>
        <taxon>Neoptera</taxon>
        <taxon>Endopterygota</taxon>
        <taxon>Lepidoptera</taxon>
        <taxon>Glossata</taxon>
        <taxon>Ditrysia</taxon>
        <taxon>Tineoidea</taxon>
        <taxon>Psychidae</taxon>
        <taxon>Oiketicinae</taxon>
        <taxon>Eumeta</taxon>
    </lineage>
</organism>
<reference evidence="2 3" key="1">
    <citation type="journal article" date="2019" name="Commun. Biol.">
        <title>The bagworm genome reveals a unique fibroin gene that provides high tensile strength.</title>
        <authorList>
            <person name="Kono N."/>
            <person name="Nakamura H."/>
            <person name="Ohtoshi R."/>
            <person name="Tomita M."/>
            <person name="Numata K."/>
            <person name="Arakawa K."/>
        </authorList>
    </citation>
    <scope>NUCLEOTIDE SEQUENCE [LARGE SCALE GENOMIC DNA]</scope>
</reference>
<gene>
    <name evidence="2" type="ORF">EVAR_62411_1</name>
</gene>
<proteinExistence type="predicted"/>
<name>A0A4C1ZAL6_EUMVA</name>